<feature type="transmembrane region" description="Helical" evidence="8">
    <location>
        <begin position="140"/>
        <end position="158"/>
    </location>
</feature>
<dbReference type="PROSITE" id="PS50109">
    <property type="entry name" value="HIS_KIN"/>
    <property type="match status" value="1"/>
</dbReference>
<feature type="transmembrane region" description="Helical" evidence="8">
    <location>
        <begin position="67"/>
        <end position="88"/>
    </location>
</feature>
<dbReference type="Gene3D" id="1.10.287.130">
    <property type="match status" value="1"/>
</dbReference>
<evidence type="ECO:0000313" key="11">
    <source>
        <dbReference type="EMBL" id="AEI13154.1"/>
    </source>
</evidence>
<dbReference type="InterPro" id="IPR004358">
    <property type="entry name" value="Sig_transdc_His_kin-like_C"/>
</dbReference>
<dbReference type="InterPro" id="IPR050736">
    <property type="entry name" value="Sensor_HK_Regulatory"/>
</dbReference>
<dbReference type="FunFam" id="3.30.565.10:FF:000006">
    <property type="entry name" value="Sensor histidine kinase WalK"/>
    <property type="match status" value="1"/>
</dbReference>
<organism evidence="11 12">
    <name type="scientific">Cellulomonas gilvus (strain ATCC 13127 / NRRL B-14078)</name>
    <name type="common">Cellvibrio gilvus</name>
    <dbReference type="NCBI Taxonomy" id="593907"/>
    <lineage>
        <taxon>Bacteria</taxon>
        <taxon>Bacillati</taxon>
        <taxon>Actinomycetota</taxon>
        <taxon>Actinomycetes</taxon>
        <taxon>Micrococcales</taxon>
        <taxon>Cellulomonadaceae</taxon>
        <taxon>Cellulomonas</taxon>
    </lineage>
</organism>
<accession>F8A3W2</accession>
<dbReference type="CDD" id="cd00075">
    <property type="entry name" value="HATPase"/>
    <property type="match status" value="1"/>
</dbReference>
<keyword evidence="12" id="KW-1185">Reference proteome</keyword>
<dbReference type="SUPFAM" id="SSF55874">
    <property type="entry name" value="ATPase domain of HSP90 chaperone/DNA topoisomerase II/histidine kinase"/>
    <property type="match status" value="1"/>
</dbReference>
<dbReference type="PROSITE" id="PS50112">
    <property type="entry name" value="PAS"/>
    <property type="match status" value="1"/>
</dbReference>
<evidence type="ECO:0000259" key="10">
    <source>
        <dbReference type="PROSITE" id="PS50112"/>
    </source>
</evidence>
<feature type="transmembrane region" description="Helical" evidence="8">
    <location>
        <begin position="108"/>
        <end position="133"/>
    </location>
</feature>
<dbReference type="Gene3D" id="3.30.450.20">
    <property type="entry name" value="PAS domain"/>
    <property type="match status" value="1"/>
</dbReference>
<dbReference type="InterPro" id="IPR003661">
    <property type="entry name" value="HisK_dim/P_dom"/>
</dbReference>
<gene>
    <name evidence="11" type="ordered locus">Celgi_2655</name>
</gene>
<dbReference type="OrthoDB" id="9757990at2"/>
<keyword evidence="7" id="KW-0902">Two-component regulatory system</keyword>
<name>F8A3W2_CELGA</name>
<keyword evidence="8" id="KW-1133">Transmembrane helix</keyword>
<dbReference type="SMART" id="SM00387">
    <property type="entry name" value="HATPase_c"/>
    <property type="match status" value="1"/>
</dbReference>
<dbReference type="GO" id="GO:0005886">
    <property type="term" value="C:plasma membrane"/>
    <property type="evidence" value="ECO:0007669"/>
    <property type="project" value="UniProtKB-SubCell"/>
</dbReference>
<dbReference type="SUPFAM" id="SSF55785">
    <property type="entry name" value="PYP-like sensor domain (PAS domain)"/>
    <property type="match status" value="1"/>
</dbReference>
<dbReference type="STRING" id="593907.Celgi_2655"/>
<dbReference type="SMART" id="SM00091">
    <property type="entry name" value="PAS"/>
    <property type="match status" value="1"/>
</dbReference>
<dbReference type="SUPFAM" id="SSF47384">
    <property type="entry name" value="Homodimeric domain of signal transducing histidine kinase"/>
    <property type="match status" value="1"/>
</dbReference>
<keyword evidence="5" id="KW-0808">Transferase</keyword>
<dbReference type="NCBIfam" id="TIGR00229">
    <property type="entry name" value="sensory_box"/>
    <property type="match status" value="1"/>
</dbReference>
<dbReference type="RefSeq" id="WP_013884671.1">
    <property type="nucleotide sequence ID" value="NC_015671.1"/>
</dbReference>
<dbReference type="Proteomes" id="UP000000485">
    <property type="component" value="Chromosome"/>
</dbReference>
<evidence type="ECO:0000313" key="12">
    <source>
        <dbReference type="Proteomes" id="UP000000485"/>
    </source>
</evidence>
<feature type="transmembrane region" description="Helical" evidence="8">
    <location>
        <begin position="164"/>
        <end position="185"/>
    </location>
</feature>
<dbReference type="KEGG" id="cga:Celgi_2655"/>
<protein>
    <recommendedName>
        <fullName evidence="3">histidine kinase</fullName>
        <ecNumber evidence="3">2.7.13.3</ecNumber>
    </recommendedName>
</protein>
<comment type="subcellular location">
    <subcellularLocation>
        <location evidence="2">Cell membrane</location>
    </subcellularLocation>
</comment>
<dbReference type="PANTHER" id="PTHR43711">
    <property type="entry name" value="TWO-COMPONENT HISTIDINE KINASE"/>
    <property type="match status" value="1"/>
</dbReference>
<feature type="domain" description="PAS" evidence="10">
    <location>
        <begin position="230"/>
        <end position="303"/>
    </location>
</feature>
<dbReference type="InterPro" id="IPR005467">
    <property type="entry name" value="His_kinase_dom"/>
</dbReference>
<dbReference type="Pfam" id="PF02518">
    <property type="entry name" value="HATPase_c"/>
    <property type="match status" value="1"/>
</dbReference>
<reference evidence="12" key="1">
    <citation type="submission" date="2011-04" db="EMBL/GenBank/DDBJ databases">
        <title>Complete sequence of Cellvibrio gilvus ATCC 13127.</title>
        <authorList>
            <person name="Lucas S."/>
            <person name="Han J."/>
            <person name="Lapidus A."/>
            <person name="Cheng J.-F."/>
            <person name="Goodwin L."/>
            <person name="Pitluck S."/>
            <person name="Peters L."/>
            <person name="Munk A."/>
            <person name="Detter J.C."/>
            <person name="Han C."/>
            <person name="Tapia R."/>
            <person name="Land M."/>
            <person name="Hauser L."/>
            <person name="Kyrpides N."/>
            <person name="Ivanova N."/>
            <person name="Ovchinnikova G."/>
            <person name="Pagani I."/>
            <person name="Mead D."/>
            <person name="Brumm P."/>
            <person name="Woyke T."/>
        </authorList>
    </citation>
    <scope>NUCLEOTIDE SEQUENCE [LARGE SCALE GENOMIC DNA]</scope>
    <source>
        <strain evidence="12">ATCC 13127 / NRRL B-14078</strain>
    </source>
</reference>
<dbReference type="Pfam" id="PF00989">
    <property type="entry name" value="PAS"/>
    <property type="match status" value="1"/>
</dbReference>
<dbReference type="EMBL" id="CP002665">
    <property type="protein sequence ID" value="AEI13154.1"/>
    <property type="molecule type" value="Genomic_DNA"/>
</dbReference>
<evidence type="ECO:0000256" key="2">
    <source>
        <dbReference type="ARBA" id="ARBA00004236"/>
    </source>
</evidence>
<sequence length="605" mass="64040">MTERYEGISIAGRGARDSRPTARLLRMISRYTGPEAGVVERQLPFVLVYLAAMVVLRALPDTVTRPGLVVASASLAIAVTLLALVLPWRSLPAWAGDLLPVGSLVCVALLRAGTGGQGSLFAALLFVPVITLAAQPGRRGIVLATLGAMLVVFTPSLFEHGGLGRLVVARAVVVAGVACCVAVVAHETTERLRVRNAALNRLQVEQQRLLDLVRADAELIAREAAGRDAAYAQLVSVIDAATEQAIIATDADGMVQVFNAGAERLLGYAQGSVVGRVRLTQFHDPDELAERYAELFDHPVRGEGEQRDRRLLEAVVAPSRAHGAVRDWTYVAKDGTAKTVRLAVTRRHATGDADGGYVVVATDVTAEREAAALKDAFVGLVSHELRTPLTAMLGYLELLQDGPDPLTADQRADLAVVERNARRQLRLVSDLLLTVQVEAGRFSIVPEQVDLEEVVRSSVLSVLPVAEASRVTLTVEGTPAPLHGDALRLGQVVDNLVTNALKFTPARGRVTVTVGPDEGGGARLEVADTGMGIPPDELEQLADRFFRSSNARRAAVPGVGLGLSIAKAVIDAHGGTLGVSSTLGEGTTFTVVLPPRPPDDPSQHA</sequence>
<dbReference type="CDD" id="cd00130">
    <property type="entry name" value="PAS"/>
    <property type="match status" value="1"/>
</dbReference>
<evidence type="ECO:0000256" key="6">
    <source>
        <dbReference type="ARBA" id="ARBA00022777"/>
    </source>
</evidence>
<dbReference type="PANTHER" id="PTHR43711:SF1">
    <property type="entry name" value="HISTIDINE KINASE 1"/>
    <property type="match status" value="1"/>
</dbReference>
<dbReference type="InterPro" id="IPR035965">
    <property type="entry name" value="PAS-like_dom_sf"/>
</dbReference>
<keyword evidence="4" id="KW-0597">Phosphoprotein</keyword>
<dbReference type="InterPro" id="IPR036097">
    <property type="entry name" value="HisK_dim/P_sf"/>
</dbReference>
<feature type="domain" description="Histidine kinase" evidence="9">
    <location>
        <begin position="380"/>
        <end position="597"/>
    </location>
</feature>
<dbReference type="InterPro" id="IPR013767">
    <property type="entry name" value="PAS_fold"/>
</dbReference>
<dbReference type="PRINTS" id="PR00344">
    <property type="entry name" value="BCTRLSENSOR"/>
</dbReference>
<comment type="catalytic activity">
    <reaction evidence="1">
        <text>ATP + protein L-histidine = ADP + protein N-phospho-L-histidine.</text>
        <dbReference type="EC" id="2.7.13.3"/>
    </reaction>
</comment>
<dbReference type="eggNOG" id="COG5002">
    <property type="taxonomic scope" value="Bacteria"/>
</dbReference>
<evidence type="ECO:0000256" key="5">
    <source>
        <dbReference type="ARBA" id="ARBA00022679"/>
    </source>
</evidence>
<dbReference type="InterPro" id="IPR003594">
    <property type="entry name" value="HATPase_dom"/>
</dbReference>
<dbReference type="SMART" id="SM00388">
    <property type="entry name" value="HisKA"/>
    <property type="match status" value="1"/>
</dbReference>
<evidence type="ECO:0000259" key="9">
    <source>
        <dbReference type="PROSITE" id="PS50109"/>
    </source>
</evidence>
<evidence type="ECO:0000256" key="1">
    <source>
        <dbReference type="ARBA" id="ARBA00000085"/>
    </source>
</evidence>
<dbReference type="GO" id="GO:0006355">
    <property type="term" value="P:regulation of DNA-templated transcription"/>
    <property type="evidence" value="ECO:0007669"/>
    <property type="project" value="InterPro"/>
</dbReference>
<dbReference type="CDD" id="cd00082">
    <property type="entry name" value="HisKA"/>
    <property type="match status" value="1"/>
</dbReference>
<keyword evidence="6 11" id="KW-0418">Kinase</keyword>
<keyword evidence="8" id="KW-0472">Membrane</keyword>
<dbReference type="HOGENOM" id="CLU_000445_89_2_11"/>
<dbReference type="Pfam" id="PF00512">
    <property type="entry name" value="HisKA"/>
    <property type="match status" value="1"/>
</dbReference>
<dbReference type="Gene3D" id="3.30.565.10">
    <property type="entry name" value="Histidine kinase-like ATPase, C-terminal domain"/>
    <property type="match status" value="1"/>
</dbReference>
<dbReference type="InterPro" id="IPR000014">
    <property type="entry name" value="PAS"/>
</dbReference>
<dbReference type="InterPro" id="IPR036890">
    <property type="entry name" value="HATPase_C_sf"/>
</dbReference>
<keyword evidence="8" id="KW-0812">Transmembrane</keyword>
<evidence type="ECO:0000256" key="3">
    <source>
        <dbReference type="ARBA" id="ARBA00012438"/>
    </source>
</evidence>
<dbReference type="GO" id="GO:0000155">
    <property type="term" value="F:phosphorelay sensor kinase activity"/>
    <property type="evidence" value="ECO:0007669"/>
    <property type="project" value="InterPro"/>
</dbReference>
<evidence type="ECO:0000256" key="7">
    <source>
        <dbReference type="ARBA" id="ARBA00023012"/>
    </source>
</evidence>
<dbReference type="EC" id="2.7.13.3" evidence="3"/>
<proteinExistence type="predicted"/>
<evidence type="ECO:0000256" key="4">
    <source>
        <dbReference type="ARBA" id="ARBA00022553"/>
    </source>
</evidence>
<dbReference type="AlphaFoldDB" id="F8A3W2"/>
<evidence type="ECO:0000256" key="8">
    <source>
        <dbReference type="SAM" id="Phobius"/>
    </source>
</evidence>